<gene>
    <name evidence="3" type="ORF">F3Y22_tig00111402pilonHSYRG01309</name>
</gene>
<comment type="caution">
    <text evidence="3">The sequence shown here is derived from an EMBL/GenBank/DDBJ whole genome shotgun (WGS) entry which is preliminary data.</text>
</comment>
<dbReference type="InterPro" id="IPR057713">
    <property type="entry name" value="DUF7953"/>
</dbReference>
<evidence type="ECO:0000313" key="4">
    <source>
        <dbReference type="Proteomes" id="UP000436088"/>
    </source>
</evidence>
<name>A0A6A2YLD4_HIBSY</name>
<dbReference type="PROSITE" id="PS51257">
    <property type="entry name" value="PROKAR_LIPOPROTEIN"/>
    <property type="match status" value="1"/>
</dbReference>
<sequence>MSIRHLLNSRISFHFLVWWILFGCFPGIISPFVVTLDSVEIFRTHDWISKPAVYFACKGEKKTLLPDVTKPGFIYSFRGQESWQPVTELNGKKCKRCGFYDNYVIKIDYVYEEWEFCASDFKAPLGKYILFKKNQLNATFHCQECTTLPGASNATPQNINDDDDDDGKAIRVFIIILITLLVLTVTIIALVVAHKHWQKKKRQQEQARFLKLFEEGDDIEDELGLGTVI</sequence>
<dbReference type="AlphaFoldDB" id="A0A6A2YLD4"/>
<accession>A0A6A2YLD4</accession>
<dbReference type="EMBL" id="VEPZ02001331">
    <property type="protein sequence ID" value="KAE8679374.1"/>
    <property type="molecule type" value="Genomic_DNA"/>
</dbReference>
<organism evidence="3 4">
    <name type="scientific">Hibiscus syriacus</name>
    <name type="common">Rose of Sharon</name>
    <dbReference type="NCBI Taxonomy" id="106335"/>
    <lineage>
        <taxon>Eukaryota</taxon>
        <taxon>Viridiplantae</taxon>
        <taxon>Streptophyta</taxon>
        <taxon>Embryophyta</taxon>
        <taxon>Tracheophyta</taxon>
        <taxon>Spermatophyta</taxon>
        <taxon>Magnoliopsida</taxon>
        <taxon>eudicotyledons</taxon>
        <taxon>Gunneridae</taxon>
        <taxon>Pentapetalae</taxon>
        <taxon>rosids</taxon>
        <taxon>malvids</taxon>
        <taxon>Malvales</taxon>
        <taxon>Malvaceae</taxon>
        <taxon>Malvoideae</taxon>
        <taxon>Hibiscus</taxon>
    </lineage>
</organism>
<keyword evidence="1" id="KW-0812">Transmembrane</keyword>
<feature type="transmembrane region" description="Helical" evidence="1">
    <location>
        <begin position="12"/>
        <end position="34"/>
    </location>
</feature>
<keyword evidence="1" id="KW-0472">Membrane</keyword>
<dbReference type="PANTHER" id="PTHR33780">
    <property type="entry name" value="EXPRESSED PROTEIN"/>
    <property type="match status" value="1"/>
</dbReference>
<reference evidence="3" key="1">
    <citation type="submission" date="2019-09" db="EMBL/GenBank/DDBJ databases">
        <title>Draft genome information of white flower Hibiscus syriacus.</title>
        <authorList>
            <person name="Kim Y.-M."/>
        </authorList>
    </citation>
    <scope>NUCLEOTIDE SEQUENCE [LARGE SCALE GENOMIC DNA]</scope>
    <source>
        <strain evidence="3">YM2019G1</strain>
    </source>
</reference>
<dbReference type="OrthoDB" id="2014701at2759"/>
<protein>
    <recommendedName>
        <fullName evidence="2">DUF7953 domain-containing protein</fullName>
    </recommendedName>
</protein>
<feature type="transmembrane region" description="Helical" evidence="1">
    <location>
        <begin position="170"/>
        <end position="193"/>
    </location>
</feature>
<proteinExistence type="predicted"/>
<keyword evidence="1" id="KW-1133">Transmembrane helix</keyword>
<dbReference type="PANTHER" id="PTHR33780:SF3">
    <property type="entry name" value="EXPRESSED PROTEIN"/>
    <property type="match status" value="1"/>
</dbReference>
<feature type="domain" description="DUF7953" evidence="2">
    <location>
        <begin position="33"/>
        <end position="143"/>
    </location>
</feature>
<evidence type="ECO:0000313" key="3">
    <source>
        <dbReference type="EMBL" id="KAE8679374.1"/>
    </source>
</evidence>
<evidence type="ECO:0000256" key="1">
    <source>
        <dbReference type="SAM" id="Phobius"/>
    </source>
</evidence>
<dbReference type="Pfam" id="PF25829">
    <property type="entry name" value="DUF7953"/>
    <property type="match status" value="1"/>
</dbReference>
<evidence type="ECO:0000259" key="2">
    <source>
        <dbReference type="Pfam" id="PF25829"/>
    </source>
</evidence>
<keyword evidence="4" id="KW-1185">Reference proteome</keyword>
<dbReference type="Proteomes" id="UP000436088">
    <property type="component" value="Unassembled WGS sequence"/>
</dbReference>